<dbReference type="InterPro" id="IPR002104">
    <property type="entry name" value="Integrase_catalytic"/>
</dbReference>
<dbReference type="RefSeq" id="WP_165878432.1">
    <property type="nucleotide sequence ID" value="NZ_SMAL01000001.1"/>
</dbReference>
<dbReference type="GO" id="GO:0003677">
    <property type="term" value="F:DNA binding"/>
    <property type="evidence" value="ECO:0007669"/>
    <property type="project" value="UniProtKB-KW"/>
</dbReference>
<dbReference type="InterPro" id="IPR011010">
    <property type="entry name" value="DNA_brk_join_enz"/>
</dbReference>
<evidence type="ECO:0000256" key="1">
    <source>
        <dbReference type="ARBA" id="ARBA00008857"/>
    </source>
</evidence>
<comment type="caution">
    <text evidence="5">The sequence shown here is derived from an EMBL/GenBank/DDBJ whole genome shotgun (WGS) entry which is preliminary data.</text>
</comment>
<dbReference type="PROSITE" id="PS51898">
    <property type="entry name" value="TYR_RECOMBINASE"/>
    <property type="match status" value="1"/>
</dbReference>
<dbReference type="Proteomes" id="UP000294902">
    <property type="component" value="Unassembled WGS sequence"/>
</dbReference>
<keyword evidence="6" id="KW-1185">Reference proteome</keyword>
<dbReference type="InterPro" id="IPR013762">
    <property type="entry name" value="Integrase-like_cat_sf"/>
</dbReference>
<evidence type="ECO:0000313" key="5">
    <source>
        <dbReference type="EMBL" id="TCT17151.1"/>
    </source>
</evidence>
<dbReference type="SUPFAM" id="SSF56349">
    <property type="entry name" value="DNA breaking-rejoining enzymes"/>
    <property type="match status" value="1"/>
</dbReference>
<evidence type="ECO:0000313" key="6">
    <source>
        <dbReference type="Proteomes" id="UP000294902"/>
    </source>
</evidence>
<keyword evidence="2" id="KW-0238">DNA-binding</keyword>
<dbReference type="InterPro" id="IPR050090">
    <property type="entry name" value="Tyrosine_recombinase_XerCD"/>
</dbReference>
<evidence type="ECO:0000256" key="2">
    <source>
        <dbReference type="ARBA" id="ARBA00023125"/>
    </source>
</evidence>
<dbReference type="PANTHER" id="PTHR30349:SF41">
    <property type="entry name" value="INTEGRASE_RECOMBINASE PROTEIN MJ0367-RELATED"/>
    <property type="match status" value="1"/>
</dbReference>
<dbReference type="Pfam" id="PF00589">
    <property type="entry name" value="Phage_integrase"/>
    <property type="match status" value="1"/>
</dbReference>
<name>A0A4R3MPJ3_9FIRM</name>
<gene>
    <name evidence="5" type="ORF">EDC18_101449</name>
</gene>
<evidence type="ECO:0000256" key="3">
    <source>
        <dbReference type="ARBA" id="ARBA00023172"/>
    </source>
</evidence>
<dbReference type="Gene3D" id="1.10.443.10">
    <property type="entry name" value="Intergrase catalytic core"/>
    <property type="match status" value="1"/>
</dbReference>
<reference evidence="5 6" key="1">
    <citation type="submission" date="2019-03" db="EMBL/GenBank/DDBJ databases">
        <title>Genomic Encyclopedia of Type Strains, Phase IV (KMG-IV): sequencing the most valuable type-strain genomes for metagenomic binning, comparative biology and taxonomic classification.</title>
        <authorList>
            <person name="Goeker M."/>
        </authorList>
    </citation>
    <scope>NUCLEOTIDE SEQUENCE [LARGE SCALE GENOMIC DNA]</scope>
    <source>
        <strain evidence="5 6">DSM 24629</strain>
    </source>
</reference>
<protein>
    <submittedName>
        <fullName evidence="5">Phage integrase family protein</fullName>
    </submittedName>
</protein>
<organism evidence="5 6">
    <name type="scientific">Natranaerovirga pectinivora</name>
    <dbReference type="NCBI Taxonomy" id="682400"/>
    <lineage>
        <taxon>Bacteria</taxon>
        <taxon>Bacillati</taxon>
        <taxon>Bacillota</taxon>
        <taxon>Clostridia</taxon>
        <taxon>Lachnospirales</taxon>
        <taxon>Natranaerovirgaceae</taxon>
        <taxon>Natranaerovirga</taxon>
    </lineage>
</organism>
<sequence>MHLHNDHLMILYSYDKFLKDNNLYGKYLFFSRKNPDEHLTIRSIQRIINDLYERASIKNDLLVVHSLRHTYASYLLAGGSDLATVKELLGHGSVITTGNTYAHIISLKRKKAAVADINYGKEISEIINEKIR</sequence>
<dbReference type="EMBL" id="SMAL01000001">
    <property type="protein sequence ID" value="TCT17151.1"/>
    <property type="molecule type" value="Genomic_DNA"/>
</dbReference>
<keyword evidence="3" id="KW-0233">DNA recombination</keyword>
<accession>A0A4R3MPJ3</accession>
<feature type="domain" description="Tyr recombinase" evidence="4">
    <location>
        <begin position="1"/>
        <end position="115"/>
    </location>
</feature>
<comment type="similarity">
    <text evidence="1">Belongs to the 'phage' integrase family.</text>
</comment>
<dbReference type="AlphaFoldDB" id="A0A4R3MPJ3"/>
<proteinExistence type="inferred from homology"/>
<evidence type="ECO:0000259" key="4">
    <source>
        <dbReference type="PROSITE" id="PS51898"/>
    </source>
</evidence>
<dbReference type="GO" id="GO:0006310">
    <property type="term" value="P:DNA recombination"/>
    <property type="evidence" value="ECO:0007669"/>
    <property type="project" value="UniProtKB-KW"/>
</dbReference>
<dbReference type="PANTHER" id="PTHR30349">
    <property type="entry name" value="PHAGE INTEGRASE-RELATED"/>
    <property type="match status" value="1"/>
</dbReference>
<dbReference type="GO" id="GO:0015074">
    <property type="term" value="P:DNA integration"/>
    <property type="evidence" value="ECO:0007669"/>
    <property type="project" value="InterPro"/>
</dbReference>